<name>A0ABW0CH73_STRCD</name>
<evidence type="ECO:0000313" key="2">
    <source>
        <dbReference type="EMBL" id="MFC5215120.1"/>
    </source>
</evidence>
<sequence>MAGTQKVTDDVLRQFEQELNERFGSVKQQLQQLHAVIDSVEGKWQGQGAVSFDRKQTEINERMANIGNLLVRFQNAVNDNRRIAGSTDEEIYQALAGIDAGGSGSGSAAGGAPAVGRTSAFSGM</sequence>
<dbReference type="Pfam" id="PF06013">
    <property type="entry name" value="WXG100"/>
    <property type="match status" value="1"/>
</dbReference>
<dbReference type="SUPFAM" id="SSF140453">
    <property type="entry name" value="EsxAB dimer-like"/>
    <property type="match status" value="1"/>
</dbReference>
<evidence type="ECO:0000313" key="3">
    <source>
        <dbReference type="Proteomes" id="UP001596263"/>
    </source>
</evidence>
<organism evidence="2 3">
    <name type="scientific">Streptomyces coerulescens</name>
    <dbReference type="NCBI Taxonomy" id="29304"/>
    <lineage>
        <taxon>Bacteria</taxon>
        <taxon>Bacillati</taxon>
        <taxon>Actinomycetota</taxon>
        <taxon>Actinomycetes</taxon>
        <taxon>Kitasatosporales</taxon>
        <taxon>Streptomycetaceae</taxon>
        <taxon>Streptomyces</taxon>
    </lineage>
</organism>
<gene>
    <name evidence="2" type="ORF">ACFPQ9_14875</name>
</gene>
<dbReference type="InterPro" id="IPR010310">
    <property type="entry name" value="T7SS_ESAT-6-like"/>
</dbReference>
<accession>A0ABW0CH73</accession>
<dbReference type="InterPro" id="IPR036689">
    <property type="entry name" value="ESAT-6-like_sf"/>
</dbReference>
<keyword evidence="3" id="KW-1185">Reference proteome</keyword>
<dbReference type="Proteomes" id="UP001596263">
    <property type="component" value="Unassembled WGS sequence"/>
</dbReference>
<dbReference type="RefSeq" id="WP_380852726.1">
    <property type="nucleotide sequence ID" value="NZ_JBHSKM010000008.1"/>
</dbReference>
<dbReference type="NCBIfam" id="TIGR03930">
    <property type="entry name" value="WXG100_ESAT6"/>
    <property type="match status" value="1"/>
</dbReference>
<reference evidence="3" key="1">
    <citation type="journal article" date="2019" name="Int. J. Syst. Evol. Microbiol.">
        <title>The Global Catalogue of Microorganisms (GCM) 10K type strain sequencing project: providing services to taxonomists for standard genome sequencing and annotation.</title>
        <authorList>
            <consortium name="The Broad Institute Genomics Platform"/>
            <consortium name="The Broad Institute Genome Sequencing Center for Infectious Disease"/>
            <person name="Wu L."/>
            <person name="Ma J."/>
        </authorList>
    </citation>
    <scope>NUCLEOTIDE SEQUENCE [LARGE SCALE GENOMIC DNA]</scope>
    <source>
        <strain evidence="3">KCTC 42586</strain>
    </source>
</reference>
<dbReference type="EMBL" id="JBHSKM010000008">
    <property type="protein sequence ID" value="MFC5215120.1"/>
    <property type="molecule type" value="Genomic_DNA"/>
</dbReference>
<comment type="caution">
    <text evidence="2">The sequence shown here is derived from an EMBL/GenBank/DDBJ whole genome shotgun (WGS) entry which is preliminary data.</text>
</comment>
<evidence type="ECO:0000256" key="1">
    <source>
        <dbReference type="SAM" id="MobiDB-lite"/>
    </source>
</evidence>
<dbReference type="Gene3D" id="1.10.287.1060">
    <property type="entry name" value="ESAT-6-like"/>
    <property type="match status" value="1"/>
</dbReference>
<protein>
    <submittedName>
        <fullName evidence="2">WXG100 family type VII secretion target</fullName>
    </submittedName>
</protein>
<proteinExistence type="predicted"/>
<feature type="region of interest" description="Disordered" evidence="1">
    <location>
        <begin position="101"/>
        <end position="124"/>
    </location>
</feature>